<dbReference type="PANTHER" id="PTHR46651">
    <property type="entry name" value="POLYADENYLATE-BINDING PROTEIN-INTERACTING PROTEIN 7"/>
    <property type="match status" value="1"/>
</dbReference>
<dbReference type="InterPro" id="IPR053242">
    <property type="entry name" value="PAM2-like_domain"/>
</dbReference>
<dbReference type="SMART" id="SM01162">
    <property type="entry name" value="DUF1771"/>
    <property type="match status" value="1"/>
</dbReference>
<accession>A0A1Q3CKD4</accession>
<dbReference type="Pfam" id="PF08590">
    <property type="entry name" value="DUF1771"/>
    <property type="match status" value="1"/>
</dbReference>
<dbReference type="Gene3D" id="3.30.1370.110">
    <property type="match status" value="1"/>
</dbReference>
<name>A0A1Q3CKD4_CEPFO</name>
<gene>
    <name evidence="3" type="ORF">CFOL_v3_24158</name>
    <name evidence="4" type="ORF">CFOL_v3_24159</name>
</gene>
<reference evidence="4" key="2">
    <citation type="journal article" date="2017" name="Nat. Ecol. Evol.">
        <title>Genome of the pitcher plant Cephalotus reveals genetic changes associated with carnivory.</title>
        <authorList>
            <person name="Fukushima K."/>
            <person name="Fang X."/>
            <person name="Alvarez-Ponce D."/>
            <person name="Cai H."/>
            <person name="Carretero-Paulet L."/>
            <person name="Chen C."/>
            <person name="Chang T."/>
            <person name="Farr K.M."/>
            <person name="Fujita T."/>
            <person name="Hiwatashi Y."/>
            <person name="Hoshi Y."/>
            <person name="Imai T."/>
            <person name="Kasahara M."/>
            <person name="Librado P."/>
            <person name="Mao L."/>
            <person name="Mori H."/>
            <person name="Nishiyama T."/>
            <person name="Nozawa M."/>
            <person name="Palfalvi G."/>
            <person name="Pollard S.T."/>
            <person name="Rozas J."/>
            <person name="Sanchez-Gracia A."/>
            <person name="Sankoff D."/>
            <person name="Shibata T.F."/>
            <person name="Shigenobu S."/>
            <person name="Sumikawa N."/>
            <person name="Uzawa T."/>
            <person name="Xie M."/>
            <person name="Zheng C."/>
            <person name="Pollock D.D."/>
            <person name="Albert V.A."/>
            <person name="Li S."/>
            <person name="Hasebe M."/>
        </authorList>
    </citation>
    <scope>NUCLEOTIDE SEQUENCE</scope>
    <source>
        <strain evidence="4">St1</strain>
    </source>
</reference>
<protein>
    <submittedName>
        <fullName evidence="4">Smr domain-containing protein/DUF1771 domain-containing protein</fullName>
    </submittedName>
</protein>
<dbReference type="Proteomes" id="UP000187406">
    <property type="component" value="Unassembled WGS sequence"/>
</dbReference>
<dbReference type="InParanoid" id="A0A1Q3CKD4"/>
<dbReference type="InterPro" id="IPR013899">
    <property type="entry name" value="DUF1771"/>
</dbReference>
<evidence type="ECO:0000313" key="3">
    <source>
        <dbReference type="EMBL" id="GAV80698.1"/>
    </source>
</evidence>
<dbReference type="InterPro" id="IPR002625">
    <property type="entry name" value="Smr_dom"/>
</dbReference>
<dbReference type="PANTHER" id="PTHR46651:SF1">
    <property type="entry name" value="SMALL MUTS RELATED FAMILY PROTEIN"/>
    <property type="match status" value="1"/>
</dbReference>
<evidence type="ECO:0000259" key="2">
    <source>
        <dbReference type="PROSITE" id="PS50828"/>
    </source>
</evidence>
<dbReference type="CDD" id="cd14371">
    <property type="entry name" value="CUE_CID7_like"/>
    <property type="match status" value="1"/>
</dbReference>
<dbReference type="SUPFAM" id="SSF160443">
    <property type="entry name" value="SMR domain-like"/>
    <property type="match status" value="1"/>
</dbReference>
<feature type="region of interest" description="Disordered" evidence="1">
    <location>
        <begin position="1"/>
        <end position="26"/>
    </location>
</feature>
<dbReference type="PROSITE" id="PS50828">
    <property type="entry name" value="SMR"/>
    <property type="match status" value="1"/>
</dbReference>
<dbReference type="SMART" id="SM00463">
    <property type="entry name" value="SMR"/>
    <property type="match status" value="1"/>
</dbReference>
<dbReference type="AlphaFoldDB" id="A0A1Q3CKD4"/>
<evidence type="ECO:0000313" key="4">
    <source>
        <dbReference type="EMBL" id="GAV80699.1"/>
    </source>
</evidence>
<dbReference type="STRING" id="3775.A0A1Q3CKD4"/>
<dbReference type="FunCoup" id="A0A1Q3CKD4">
    <property type="interactions" value="832"/>
</dbReference>
<dbReference type="OrthoDB" id="3231855at2759"/>
<feature type="domain" description="Smr" evidence="2">
    <location>
        <begin position="500"/>
        <end position="582"/>
    </location>
</feature>
<proteinExistence type="predicted"/>
<dbReference type="InterPro" id="IPR041806">
    <property type="entry name" value="CID5/6/7_CUE"/>
</dbReference>
<dbReference type="EMBL" id="BDDD01002241">
    <property type="protein sequence ID" value="GAV80699.1"/>
    <property type="molecule type" value="Genomic_DNA"/>
</dbReference>
<feature type="compositionally biased region" description="Polar residues" evidence="1">
    <location>
        <begin position="10"/>
        <end position="25"/>
    </location>
</feature>
<keyword evidence="5" id="KW-1185">Reference proteome</keyword>
<evidence type="ECO:0000313" key="5">
    <source>
        <dbReference type="Proteomes" id="UP000187406"/>
    </source>
</evidence>
<sequence length="582" mass="63522">MNLPKKGHQSNDTKLSSAKKSTPLNPNAAEFVPFALRSSSVSGSTSTSLADVTTRFATSGTLGKAVLDRSESSVSNNSDDEAHQYWRHQLPDDITPDFKVMNEDESQGIGSLSLSGLSLHDGNEASTFSASKGSAYVLNDHQELSPHHINGNSFAEKLRYSASSFGDNPTSASFMHLPTKPWDKQIVNSDQLIGNGRGETPFNGNSRHGIMNDILGEQAMVDDTEMNPVEFLASQFPGFAAESLAEVYFANGCDFNLTIEMLTQLELQVDGGFNQNLNSKTFSAPNLSALDFPALAVPDGQSGPPKYAGNDLQQSGNPYRSSDKDNFFLFKSTPSVPSRGAIDFASAVRKMASQDSGLWKYDRNSSADTTVGSSRSSHVLASTYNSGHGRGLYADRLQNHGLAQAAPVWLETGDAVANMYSEMRGEARDHARLRNAYFEQARQAYLIGNKALAKELSVKGQLHNMHMKAAHGKAQESIYRQRNPIAPEMQGNGRAQERMIDLHGLHVSEAIHVLKHELTVLRSTAHAAEQRLQVYICVGTGHHTRGPRTPARLPVAVQRYLLEEEGLDYTEPQPGLLRVVIY</sequence>
<reference evidence="5" key="1">
    <citation type="submission" date="2016-04" db="EMBL/GenBank/DDBJ databases">
        <title>Cephalotus genome sequencing.</title>
        <authorList>
            <person name="Fukushima K."/>
            <person name="Hasebe M."/>
            <person name="Fang X."/>
        </authorList>
    </citation>
    <scope>NUCLEOTIDE SEQUENCE [LARGE SCALE GENOMIC DNA]</scope>
    <source>
        <strain evidence="5">cv. St1</strain>
    </source>
</reference>
<dbReference type="EMBL" id="BDDD01002241">
    <property type="protein sequence ID" value="GAV80698.1"/>
    <property type="molecule type" value="Genomic_DNA"/>
</dbReference>
<evidence type="ECO:0000256" key="1">
    <source>
        <dbReference type="SAM" id="MobiDB-lite"/>
    </source>
</evidence>
<comment type="caution">
    <text evidence="4">The sequence shown here is derived from an EMBL/GenBank/DDBJ whole genome shotgun (WGS) entry which is preliminary data.</text>
</comment>
<dbReference type="InterPro" id="IPR036063">
    <property type="entry name" value="Smr_dom_sf"/>
</dbReference>
<organism evidence="4 5">
    <name type="scientific">Cephalotus follicularis</name>
    <name type="common">Albany pitcher plant</name>
    <dbReference type="NCBI Taxonomy" id="3775"/>
    <lineage>
        <taxon>Eukaryota</taxon>
        <taxon>Viridiplantae</taxon>
        <taxon>Streptophyta</taxon>
        <taxon>Embryophyta</taxon>
        <taxon>Tracheophyta</taxon>
        <taxon>Spermatophyta</taxon>
        <taxon>Magnoliopsida</taxon>
        <taxon>eudicotyledons</taxon>
        <taxon>Gunneridae</taxon>
        <taxon>Pentapetalae</taxon>
        <taxon>rosids</taxon>
        <taxon>fabids</taxon>
        <taxon>Oxalidales</taxon>
        <taxon>Cephalotaceae</taxon>
        <taxon>Cephalotus</taxon>
    </lineage>
</organism>